<evidence type="ECO:0000313" key="2">
    <source>
        <dbReference type="Proteomes" id="UP000229894"/>
    </source>
</evidence>
<gene>
    <name evidence="1" type="ORF">COS49_01835</name>
</gene>
<protein>
    <submittedName>
        <fullName evidence="1">Uncharacterized protein</fullName>
    </submittedName>
</protein>
<dbReference type="Gene3D" id="1.10.10.60">
    <property type="entry name" value="Homeodomain-like"/>
    <property type="match status" value="1"/>
</dbReference>
<dbReference type="Proteomes" id="UP000229894">
    <property type="component" value="Unassembled WGS sequence"/>
</dbReference>
<dbReference type="AlphaFoldDB" id="A0A2M7BUD4"/>
<accession>A0A2M7BUD4</accession>
<evidence type="ECO:0000313" key="1">
    <source>
        <dbReference type="EMBL" id="PIV10181.1"/>
    </source>
</evidence>
<dbReference type="EMBL" id="PEUX01000038">
    <property type="protein sequence ID" value="PIV10181.1"/>
    <property type="molecule type" value="Genomic_DNA"/>
</dbReference>
<organism evidence="1 2">
    <name type="scientific">Candidatus Portnoybacteria bacterium CG03_land_8_20_14_0_80_41_10</name>
    <dbReference type="NCBI Taxonomy" id="1974808"/>
    <lineage>
        <taxon>Bacteria</taxon>
        <taxon>Candidatus Portnoyibacteriota</taxon>
    </lineage>
</organism>
<comment type="caution">
    <text evidence="1">The sequence shown here is derived from an EMBL/GenBank/DDBJ whole genome shotgun (WGS) entry which is preliminary data.</text>
</comment>
<name>A0A2M7BUD4_9BACT</name>
<reference evidence="2" key="1">
    <citation type="submission" date="2017-09" db="EMBL/GenBank/DDBJ databases">
        <title>Depth-based differentiation of microbial function through sediment-hosted aquifers and enrichment of novel symbionts in the deep terrestrial subsurface.</title>
        <authorList>
            <person name="Probst A.J."/>
            <person name="Ladd B."/>
            <person name="Jarett J.K."/>
            <person name="Geller-Mcgrath D.E."/>
            <person name="Sieber C.M.K."/>
            <person name="Emerson J.B."/>
            <person name="Anantharaman K."/>
            <person name="Thomas B.C."/>
            <person name="Malmstrom R."/>
            <person name="Stieglmeier M."/>
            <person name="Klingl A."/>
            <person name="Woyke T."/>
            <person name="Ryan C.M."/>
            <person name="Banfield J.F."/>
        </authorList>
    </citation>
    <scope>NUCLEOTIDE SEQUENCE [LARGE SCALE GENOMIC DNA]</scope>
</reference>
<proteinExistence type="predicted"/>
<sequence length="192" mass="23148">MYNDLKKDDLFLHKKYQRQLEAREIYKESLRGSKKYREVEKRYKLPMQKLLQKLFIEDRFTGEEIAKKLGIHSSSVYRWLEKTGVKFPEKKIKKIIVKECPVCHGQFEQQKGRFKKYCSEYCRIQARQTGKLVKCIVCGKKVYRPGWWFRINNTPICSKGCLREWRRMRVGKNTIHRSKETVQFVSFKRGVI</sequence>